<evidence type="ECO:0000256" key="3">
    <source>
        <dbReference type="SAM" id="MobiDB-lite"/>
    </source>
</evidence>
<dbReference type="OrthoDB" id="9794815at2"/>
<keyword evidence="6" id="KW-1185">Reference proteome</keyword>
<dbReference type="PROSITE" id="PS50110">
    <property type="entry name" value="RESPONSE_REGULATORY"/>
    <property type="match status" value="1"/>
</dbReference>
<dbReference type="Pfam" id="PF00072">
    <property type="entry name" value="Response_reg"/>
    <property type="match status" value="1"/>
</dbReference>
<dbReference type="InterPro" id="IPR011006">
    <property type="entry name" value="CheY-like_superfamily"/>
</dbReference>
<dbReference type="AlphaFoldDB" id="D0LY87"/>
<evidence type="ECO:0000313" key="6">
    <source>
        <dbReference type="Proteomes" id="UP000001880"/>
    </source>
</evidence>
<sequence>MRDPNRSGEARDQAAAGPGSQRGDTSDAGQHAPSVERFIRQDASESLSFTVAYHDAADWLADFDAQLCEGGLELPLSEACEQGASAALHFACPDLLQTLSAVAQLEPRKRSRRQPETAAVARIDAASRAQLAEAAAAIRERDRAWLAPLVRVLVVEDNLHAAQLLEDGLHLAARRSFGNRVAFHVPRVTTRSEAIAFLRRKPVDALIIDMYLQGETGAALIEQLRAEPALAKLPVIVISAGHDAHTRDTALNAGADLFLTKPLRMRELARAIADALELELD</sequence>
<dbReference type="Gene3D" id="3.40.50.2300">
    <property type="match status" value="1"/>
</dbReference>
<dbReference type="Proteomes" id="UP000001880">
    <property type="component" value="Chromosome"/>
</dbReference>
<keyword evidence="1 2" id="KW-0597">Phosphoprotein</keyword>
<feature type="domain" description="Response regulatory" evidence="4">
    <location>
        <begin position="151"/>
        <end position="276"/>
    </location>
</feature>
<dbReference type="SMART" id="SM00448">
    <property type="entry name" value="REC"/>
    <property type="match status" value="1"/>
</dbReference>
<accession>D0LY87</accession>
<proteinExistence type="predicted"/>
<dbReference type="PANTHER" id="PTHR44591:SF3">
    <property type="entry name" value="RESPONSE REGULATORY DOMAIN-CONTAINING PROTEIN"/>
    <property type="match status" value="1"/>
</dbReference>
<reference evidence="5 6" key="1">
    <citation type="journal article" date="2010" name="Stand. Genomic Sci.">
        <title>Complete genome sequence of Haliangium ochraceum type strain (SMP-2).</title>
        <authorList>
            <consortium name="US DOE Joint Genome Institute (JGI-PGF)"/>
            <person name="Ivanova N."/>
            <person name="Daum C."/>
            <person name="Lang E."/>
            <person name="Abt B."/>
            <person name="Kopitz M."/>
            <person name="Saunders E."/>
            <person name="Lapidus A."/>
            <person name="Lucas S."/>
            <person name="Glavina Del Rio T."/>
            <person name="Nolan M."/>
            <person name="Tice H."/>
            <person name="Copeland A."/>
            <person name="Cheng J.F."/>
            <person name="Chen F."/>
            <person name="Bruce D."/>
            <person name="Goodwin L."/>
            <person name="Pitluck S."/>
            <person name="Mavromatis K."/>
            <person name="Pati A."/>
            <person name="Mikhailova N."/>
            <person name="Chen A."/>
            <person name="Palaniappan K."/>
            <person name="Land M."/>
            <person name="Hauser L."/>
            <person name="Chang Y.J."/>
            <person name="Jeffries C.D."/>
            <person name="Detter J.C."/>
            <person name="Brettin T."/>
            <person name="Rohde M."/>
            <person name="Goker M."/>
            <person name="Bristow J."/>
            <person name="Markowitz V."/>
            <person name="Eisen J.A."/>
            <person name="Hugenholtz P."/>
            <person name="Kyrpides N.C."/>
            <person name="Klenk H.P."/>
        </authorList>
    </citation>
    <scope>NUCLEOTIDE SEQUENCE [LARGE SCALE GENOMIC DNA]</scope>
    <source>
        <strain evidence="6">DSM 14365 / CIP 107738 / JCM 11303 / AJ 13395 / SMP-2</strain>
    </source>
</reference>
<dbReference type="EMBL" id="CP001804">
    <property type="protein sequence ID" value="ACY16237.1"/>
    <property type="molecule type" value="Genomic_DNA"/>
</dbReference>
<evidence type="ECO:0000256" key="2">
    <source>
        <dbReference type="PROSITE-ProRule" id="PRU00169"/>
    </source>
</evidence>
<dbReference type="RefSeq" id="WP_012828836.1">
    <property type="nucleotide sequence ID" value="NC_013440.1"/>
</dbReference>
<feature type="compositionally biased region" description="Basic and acidic residues" evidence="3">
    <location>
        <begin position="1"/>
        <end position="12"/>
    </location>
</feature>
<name>D0LY87_HALO1</name>
<evidence type="ECO:0000259" key="4">
    <source>
        <dbReference type="PROSITE" id="PS50110"/>
    </source>
</evidence>
<dbReference type="InterPro" id="IPR001789">
    <property type="entry name" value="Sig_transdc_resp-reg_receiver"/>
</dbReference>
<protein>
    <submittedName>
        <fullName evidence="5">Response regulator receiver protein</fullName>
    </submittedName>
</protein>
<evidence type="ECO:0000256" key="1">
    <source>
        <dbReference type="ARBA" id="ARBA00022553"/>
    </source>
</evidence>
<dbReference type="GO" id="GO:0000160">
    <property type="term" value="P:phosphorelay signal transduction system"/>
    <property type="evidence" value="ECO:0007669"/>
    <property type="project" value="InterPro"/>
</dbReference>
<dbReference type="PANTHER" id="PTHR44591">
    <property type="entry name" value="STRESS RESPONSE REGULATOR PROTEIN 1"/>
    <property type="match status" value="1"/>
</dbReference>
<dbReference type="HOGENOM" id="CLU_1118347_0_0_7"/>
<dbReference type="KEGG" id="hoh:Hoch_3737"/>
<organism evidence="5 6">
    <name type="scientific">Haliangium ochraceum (strain DSM 14365 / JCM 11303 / SMP-2)</name>
    <dbReference type="NCBI Taxonomy" id="502025"/>
    <lineage>
        <taxon>Bacteria</taxon>
        <taxon>Pseudomonadati</taxon>
        <taxon>Myxococcota</taxon>
        <taxon>Polyangia</taxon>
        <taxon>Haliangiales</taxon>
        <taxon>Kofleriaceae</taxon>
        <taxon>Haliangium</taxon>
    </lineage>
</organism>
<dbReference type="STRING" id="502025.Hoch_3737"/>
<feature type="modified residue" description="4-aspartylphosphate" evidence="2">
    <location>
        <position position="209"/>
    </location>
</feature>
<dbReference type="SUPFAM" id="SSF52172">
    <property type="entry name" value="CheY-like"/>
    <property type="match status" value="1"/>
</dbReference>
<feature type="region of interest" description="Disordered" evidence="3">
    <location>
        <begin position="1"/>
        <end position="31"/>
    </location>
</feature>
<dbReference type="eggNOG" id="COG0745">
    <property type="taxonomic scope" value="Bacteria"/>
</dbReference>
<gene>
    <name evidence="5" type="ordered locus">Hoch_3737</name>
</gene>
<dbReference type="InterPro" id="IPR050595">
    <property type="entry name" value="Bact_response_regulator"/>
</dbReference>
<evidence type="ECO:0000313" key="5">
    <source>
        <dbReference type="EMBL" id="ACY16237.1"/>
    </source>
</evidence>